<dbReference type="AlphaFoldDB" id="A0A9P6X7J9"/>
<accession>A0A9P6X7J9</accession>
<reference evidence="1" key="1">
    <citation type="journal article" date="2020" name="Microb. Genom.">
        <title>Genetic diversity of clinical and environmental Mucorales isolates obtained from an investigation of mucormycosis cases among solid organ transplant recipients.</title>
        <authorList>
            <person name="Nguyen M.H."/>
            <person name="Kaul D."/>
            <person name="Muto C."/>
            <person name="Cheng S.J."/>
            <person name="Richter R.A."/>
            <person name="Bruno V.M."/>
            <person name="Liu G."/>
            <person name="Beyhan S."/>
            <person name="Sundermann A.J."/>
            <person name="Mounaud S."/>
            <person name="Pasculle A.W."/>
            <person name="Nierman W.C."/>
            <person name="Driscoll E."/>
            <person name="Cumbie R."/>
            <person name="Clancy C.J."/>
            <person name="Dupont C.L."/>
        </authorList>
    </citation>
    <scope>NUCLEOTIDE SEQUENCE</scope>
    <source>
        <strain evidence="1">GL11</strain>
    </source>
</reference>
<keyword evidence="2" id="KW-1185">Reference proteome</keyword>
<dbReference type="Proteomes" id="UP000716291">
    <property type="component" value="Unassembled WGS sequence"/>
</dbReference>
<name>A0A9P6X7J9_RHIOR</name>
<proteinExistence type="predicted"/>
<evidence type="ECO:0000313" key="2">
    <source>
        <dbReference type="Proteomes" id="UP000716291"/>
    </source>
</evidence>
<organism evidence="1 2">
    <name type="scientific">Rhizopus oryzae</name>
    <name type="common">Mucormycosis agent</name>
    <name type="synonym">Rhizopus arrhizus var. delemar</name>
    <dbReference type="NCBI Taxonomy" id="64495"/>
    <lineage>
        <taxon>Eukaryota</taxon>
        <taxon>Fungi</taxon>
        <taxon>Fungi incertae sedis</taxon>
        <taxon>Mucoromycota</taxon>
        <taxon>Mucoromycotina</taxon>
        <taxon>Mucoromycetes</taxon>
        <taxon>Mucorales</taxon>
        <taxon>Mucorineae</taxon>
        <taxon>Rhizopodaceae</taxon>
        <taxon>Rhizopus</taxon>
    </lineage>
</organism>
<evidence type="ECO:0000313" key="1">
    <source>
        <dbReference type="EMBL" id="KAG1306760.1"/>
    </source>
</evidence>
<gene>
    <name evidence="1" type="ORF">G6F64_007347</name>
</gene>
<dbReference type="EMBL" id="JAANQT010001071">
    <property type="protein sequence ID" value="KAG1306760.1"/>
    <property type="molecule type" value="Genomic_DNA"/>
</dbReference>
<dbReference type="OrthoDB" id="10290719at2759"/>
<comment type="caution">
    <text evidence="1">The sequence shown here is derived from an EMBL/GenBank/DDBJ whole genome shotgun (WGS) entry which is preliminary data.</text>
</comment>
<sequence length="94" mass="10981">MDSFLSNGIPEVQCNPSTLFCLPIWSLFSEIPDGHWLQSPHRSKSRARHYFTYDPSLQRIRLMLASDSPPPPRLSVRLLRDLQNRTVKLNDMTW</sequence>
<protein>
    <submittedName>
        <fullName evidence="1">Uncharacterized protein</fullName>
    </submittedName>
</protein>